<dbReference type="PROSITE" id="PS50095">
    <property type="entry name" value="PLAT"/>
    <property type="match status" value="1"/>
</dbReference>
<keyword evidence="5 12" id="KW-1133">Transmembrane helix</keyword>
<dbReference type="GO" id="GO:0005509">
    <property type="term" value="F:calcium ion binding"/>
    <property type="evidence" value="ECO:0007669"/>
    <property type="project" value="InterPro"/>
</dbReference>
<feature type="transmembrane region" description="Helical" evidence="12">
    <location>
        <begin position="1570"/>
        <end position="1594"/>
    </location>
</feature>
<evidence type="ECO:0000313" key="15">
    <source>
        <dbReference type="EMBL" id="RMX57390.1"/>
    </source>
</evidence>
<dbReference type="Pfam" id="PF20519">
    <property type="entry name" value="Polycystin_dom"/>
    <property type="match status" value="2"/>
</dbReference>
<comment type="caution">
    <text evidence="15">The sequence shown here is derived from an EMBL/GenBank/DDBJ whole genome shotgun (WGS) entry which is preliminary data.</text>
</comment>
<evidence type="ECO:0000256" key="3">
    <source>
        <dbReference type="ARBA" id="ARBA00022692"/>
    </source>
</evidence>
<dbReference type="STRING" id="46731.A0A3M6UUS1"/>
<feature type="transmembrane region" description="Helical" evidence="12">
    <location>
        <begin position="1061"/>
        <end position="1082"/>
    </location>
</feature>
<dbReference type="InterPro" id="IPR002859">
    <property type="entry name" value="PKD/REJ-like"/>
</dbReference>
<dbReference type="PRINTS" id="PR01433">
    <property type="entry name" value="POLYCYSTIN2"/>
</dbReference>
<dbReference type="Gene3D" id="2.60.220.50">
    <property type="match status" value="1"/>
</dbReference>
<keyword evidence="6 12" id="KW-0472">Membrane</keyword>
<feature type="disulfide bond" evidence="9">
    <location>
        <begin position="1234"/>
        <end position="1247"/>
    </location>
</feature>
<dbReference type="SUPFAM" id="SSF49723">
    <property type="entry name" value="Lipase/lipooxygenase domain (PLAT/LH2 domain)"/>
    <property type="match status" value="1"/>
</dbReference>
<dbReference type="Pfam" id="PF01825">
    <property type="entry name" value="GPS"/>
    <property type="match status" value="1"/>
</dbReference>
<comment type="similarity">
    <text evidence="2">Belongs to the polycystin family.</text>
</comment>
<feature type="compositionally biased region" description="Acidic residues" evidence="11">
    <location>
        <begin position="1786"/>
        <end position="1797"/>
    </location>
</feature>
<dbReference type="SMART" id="SM00303">
    <property type="entry name" value="GPS"/>
    <property type="match status" value="1"/>
</dbReference>
<name>A0A3M6UUS1_POCDA</name>
<dbReference type="InterPro" id="IPR051223">
    <property type="entry name" value="Polycystin"/>
</dbReference>
<feature type="compositionally biased region" description="Acidic residues" evidence="11">
    <location>
        <begin position="1746"/>
        <end position="1778"/>
    </location>
</feature>
<dbReference type="InterPro" id="IPR016024">
    <property type="entry name" value="ARM-type_fold"/>
</dbReference>
<dbReference type="Pfam" id="PF01477">
    <property type="entry name" value="PLAT"/>
    <property type="match status" value="1"/>
</dbReference>
<evidence type="ECO:0000259" key="14">
    <source>
        <dbReference type="PROSITE" id="PS50221"/>
    </source>
</evidence>
<dbReference type="InterPro" id="IPR036392">
    <property type="entry name" value="PLAT/LH2_dom_sf"/>
</dbReference>
<keyword evidence="16" id="KW-1185">Reference proteome</keyword>
<evidence type="ECO:0000256" key="7">
    <source>
        <dbReference type="ARBA" id="ARBA00023157"/>
    </source>
</evidence>
<dbReference type="Gene3D" id="2.60.60.20">
    <property type="entry name" value="PLAT/LH2 domain"/>
    <property type="match status" value="1"/>
</dbReference>
<feature type="transmembrane region" description="Helical" evidence="12">
    <location>
        <begin position="1014"/>
        <end position="1041"/>
    </location>
</feature>
<dbReference type="EMBL" id="RCHS01000659">
    <property type="protein sequence ID" value="RMX57390.1"/>
    <property type="molecule type" value="Genomic_DNA"/>
</dbReference>
<feature type="transmembrane region" description="Helical" evidence="12">
    <location>
        <begin position="963"/>
        <end position="984"/>
    </location>
</feature>
<evidence type="ECO:0000256" key="9">
    <source>
        <dbReference type="PIRSR" id="PIRSR603915-2"/>
    </source>
</evidence>
<dbReference type="OrthoDB" id="5979242at2759"/>
<dbReference type="PANTHER" id="PTHR10877:SF150">
    <property type="entry name" value="REJ DOMAIN-CONTAINING PROTEIN"/>
    <property type="match status" value="1"/>
</dbReference>
<evidence type="ECO:0008006" key="17">
    <source>
        <dbReference type="Google" id="ProtNLM"/>
    </source>
</evidence>
<dbReference type="InterPro" id="IPR000203">
    <property type="entry name" value="GPS"/>
</dbReference>
<accession>A0A3M6UUS1</accession>
<feature type="domain" description="PLAT" evidence="13">
    <location>
        <begin position="710"/>
        <end position="830"/>
    </location>
</feature>
<comment type="subcellular location">
    <subcellularLocation>
        <location evidence="1">Membrane</location>
        <topology evidence="1">Multi-pass membrane protein</topology>
    </subcellularLocation>
</comment>
<feature type="transmembrane region" description="Helical" evidence="12">
    <location>
        <begin position="1385"/>
        <end position="1405"/>
    </location>
</feature>
<protein>
    <recommendedName>
        <fullName evidence="17">PLAT domain-containing protein</fullName>
    </recommendedName>
</protein>
<keyword evidence="7" id="KW-1015">Disulfide bond</keyword>
<evidence type="ECO:0000313" key="16">
    <source>
        <dbReference type="Proteomes" id="UP000275408"/>
    </source>
</evidence>
<dbReference type="Proteomes" id="UP000275408">
    <property type="component" value="Unassembled WGS sequence"/>
</dbReference>
<dbReference type="SUPFAM" id="SSF48371">
    <property type="entry name" value="ARM repeat"/>
    <property type="match status" value="1"/>
</dbReference>
<evidence type="ECO:0000256" key="8">
    <source>
        <dbReference type="ARBA" id="ARBA00023180"/>
    </source>
</evidence>
<evidence type="ECO:0000256" key="5">
    <source>
        <dbReference type="ARBA" id="ARBA00022989"/>
    </source>
</evidence>
<evidence type="ECO:0000256" key="12">
    <source>
        <dbReference type="SAM" id="Phobius"/>
    </source>
</evidence>
<feature type="domain" description="GAIN-B" evidence="14">
    <location>
        <begin position="500"/>
        <end position="649"/>
    </location>
</feature>
<dbReference type="InterPro" id="IPR046338">
    <property type="entry name" value="GAIN_dom_sf"/>
</dbReference>
<dbReference type="InterPro" id="IPR013122">
    <property type="entry name" value="PKD1_2_channel"/>
</dbReference>
<comment type="caution">
    <text evidence="10">Lacks conserved residue(s) required for the propagation of feature annotation.</text>
</comment>
<dbReference type="Pfam" id="PF02010">
    <property type="entry name" value="REJ"/>
    <property type="match status" value="1"/>
</dbReference>
<evidence type="ECO:0000256" key="2">
    <source>
        <dbReference type="ARBA" id="ARBA00007200"/>
    </source>
</evidence>
<evidence type="ECO:0000256" key="10">
    <source>
        <dbReference type="PROSITE-ProRule" id="PRU00152"/>
    </source>
</evidence>
<dbReference type="GO" id="GO:0005262">
    <property type="term" value="F:calcium channel activity"/>
    <property type="evidence" value="ECO:0007669"/>
    <property type="project" value="TreeGrafter"/>
</dbReference>
<evidence type="ECO:0000256" key="1">
    <source>
        <dbReference type="ARBA" id="ARBA00004141"/>
    </source>
</evidence>
<keyword evidence="8" id="KW-0325">Glycoprotein</keyword>
<dbReference type="InterPro" id="IPR057244">
    <property type="entry name" value="GAIN_B"/>
</dbReference>
<dbReference type="Gene3D" id="1.10.287.70">
    <property type="match status" value="1"/>
</dbReference>
<dbReference type="InterPro" id="IPR001024">
    <property type="entry name" value="PLAT/LH2_dom"/>
</dbReference>
<dbReference type="SMART" id="SM00308">
    <property type="entry name" value="LH2"/>
    <property type="match status" value="1"/>
</dbReference>
<dbReference type="InterPro" id="IPR046791">
    <property type="entry name" value="Polycystin_dom"/>
</dbReference>
<dbReference type="PROSITE" id="PS50221">
    <property type="entry name" value="GAIN_B"/>
    <property type="match status" value="1"/>
</dbReference>
<dbReference type="InterPro" id="IPR003915">
    <property type="entry name" value="PKD_2"/>
</dbReference>
<feature type="transmembrane region" description="Helical" evidence="12">
    <location>
        <begin position="1126"/>
        <end position="1145"/>
    </location>
</feature>
<dbReference type="GO" id="GO:0016020">
    <property type="term" value="C:membrane"/>
    <property type="evidence" value="ECO:0007669"/>
    <property type="project" value="UniProtKB-SubCell"/>
</dbReference>
<gene>
    <name evidence="15" type="ORF">pdam_00016029</name>
</gene>
<evidence type="ECO:0000256" key="4">
    <source>
        <dbReference type="ARBA" id="ARBA00022729"/>
    </source>
</evidence>
<dbReference type="GO" id="GO:0050982">
    <property type="term" value="P:detection of mechanical stimulus"/>
    <property type="evidence" value="ECO:0007669"/>
    <property type="project" value="TreeGrafter"/>
</dbReference>
<feature type="region of interest" description="Disordered" evidence="11">
    <location>
        <begin position="1746"/>
        <end position="1797"/>
    </location>
</feature>
<proteinExistence type="inferred from homology"/>
<sequence length="1797" mass="204756">MLEPGSSYKIKVDVLSANGSFGWAVYQFDTVAGPSGGTCHGVQLDRKDVGSWLNITCHGWRDEHMPLSYEFFRELEDGELDMLSYGVWPHSVVYIAPIEEDVVRFKVAVVNVLGAAYTTRFSFKLDQTSLLTAEEVDHNELEAKIAKMDSSFKMKQTNMAMQEADTLLFLLKMVAQEADEKTYLLQKNNYVISKICEVPTDKLERLVQVASMLKKATMGDALIWKNTTFTVLDKFKEMSIWLSLKNVHERSSETRLLLEGARLMLHCTTNIMDSSSRRLLMGSLLGNFDKGEEIIMGKTISARCQELTEMTTNILLSLKLPGEEYSTIRNGLQSTMLGKHESNDLSLLEISDGKTSFVIPYLDSRALKSWVGDTSEVGVEMVSYDFNPYVTDNSSSRIRSKVVSLALKDGTGRALNTADLASNIEIDIPVTNYAPVNSTRSNHFLNPGRMQYHAITVREINTTVKLTIIIKATASITVYAKFAEKPTETSYDEVIHLSKEKTSIDPDCELEENCSHSIVVKGKYAGKYYVGLLENSESRKEFPPSRGRRSILPGPAIQEKCVKFKDPPPTVAPQVEYVVLVPQYDSDKSVNYSLQVETIWCAFWSVAEQKWTNEGCKVSRKSNHSSLKCLCNHLTAFGGDILVAPNTIDFQLVQQAFDNVDPDDLLVLITLCSTFLFYFLVLVKARRADKVDATKDSPLLPLVGHHEGEYMYEVSITTGRWKSCGTTANVSMTLHGTENTSDVIKLTCDIPRNRTLFAQGNTDNFLLRQDMPLGEINFVQIGHDLSGEDPSWFISEIVALDCQTGQQWLFSCHRWLALERDDGEITRRFYADDFKTDDKFKRKFSTLRRNGFADDHLWLSVFWKQPRDHFTRVQRASCCWSLLLLSMITDATQFWEWIENIFLPAAFVDDWYNGREERVSEYIGNKRSILVGMPRLRQLRVKQKNLSQRGIQIGPFSMTPSQFLIALESALIVFPASLLVVLLFRKSKPKINTQGRRYNYVKSEGKVLCTLPHFCVYIAWFLCVSTAIASALFTVFYSLMWGGEKSARWLKSVVLSLSADVIISQPIKILIASVIVASGCGYGRRIRKETESINGHNGEQLASIVDLSSMDVESARKYKKNERKMYAYFKELLSSMTFFALLLIVCYGDKNDHRYKLNTATEHSFQFSQNMGRYEISHATQFWEWIENIFLPAAFVDDWYNGHEERVSEYIGNKRSILVGMPRLRQLRVKENSCEVQELFQNIVISCFDFYSPTKEEKGSWIDSRKMNGSSVLCPENWEYNADRRFGGFNSWGRFAVYSGGGYVANLGYNKLTAKRIINDLKENHWVDRQTRAVPVEFSLYNPPSNLLAVMTYYFEVLPSGFAGTFKSYGILPLSATNSLAHSTYLLFVLLFGILLVCFFVVQCIKLCRQRCCYFKSMWNLLDMLQILTASSAMLLRWMRTKVATKTFEQLKENPYLPVSFHRVLLLFEFEEVAICVTTVIATLRLLKCFYFNPKIIVFTLTLRRLLKPIASFLMVFLITAMAHALLGFTAFGSNVDLFAQVHDGIFFQFLMLLGQPFPVDKLKETNPVIGSLFFFTFFCSTSVIILNMFLAVINEYYTTSNADREGEDYELAQFIIQRILETVLGQKSERNQNWRNHELFEPDSSLAESSPDGVQNDAFSLEWTPVMYRSCTQKISRTGRSPVGNIGDFIECSVWETYRPEHLLVKSSTNETGFKTINHNKLSSYVADAKRYNIMTDWNALDDYYEDDDDEEEDGVDDDDEGEVNDDYDGNSDDDDGEDRKVNGDDDDDFDEDDED</sequence>
<evidence type="ECO:0000256" key="6">
    <source>
        <dbReference type="ARBA" id="ARBA00023136"/>
    </source>
</evidence>
<keyword evidence="4" id="KW-0732">Signal</keyword>
<evidence type="ECO:0000259" key="13">
    <source>
        <dbReference type="PROSITE" id="PS50095"/>
    </source>
</evidence>
<keyword evidence="3 12" id="KW-0812">Transmembrane</keyword>
<dbReference type="Pfam" id="PF08016">
    <property type="entry name" value="PKD_channel"/>
    <property type="match status" value="1"/>
</dbReference>
<evidence type="ECO:0000256" key="11">
    <source>
        <dbReference type="SAM" id="MobiDB-lite"/>
    </source>
</evidence>
<feature type="transmembrane region" description="Helical" evidence="12">
    <location>
        <begin position="1510"/>
        <end position="1532"/>
    </location>
</feature>
<organism evidence="15 16">
    <name type="scientific">Pocillopora damicornis</name>
    <name type="common">Cauliflower coral</name>
    <name type="synonym">Millepora damicornis</name>
    <dbReference type="NCBI Taxonomy" id="46731"/>
    <lineage>
        <taxon>Eukaryota</taxon>
        <taxon>Metazoa</taxon>
        <taxon>Cnidaria</taxon>
        <taxon>Anthozoa</taxon>
        <taxon>Hexacorallia</taxon>
        <taxon>Scleractinia</taxon>
        <taxon>Astrocoeniina</taxon>
        <taxon>Pocilloporidae</taxon>
        <taxon>Pocillopora</taxon>
    </lineage>
</organism>
<dbReference type="PANTHER" id="PTHR10877">
    <property type="entry name" value="POLYCYSTIN FAMILY MEMBER"/>
    <property type="match status" value="1"/>
</dbReference>
<reference evidence="15 16" key="1">
    <citation type="journal article" date="2018" name="Sci. Rep.">
        <title>Comparative analysis of the Pocillopora damicornis genome highlights role of immune system in coral evolution.</title>
        <authorList>
            <person name="Cunning R."/>
            <person name="Bay R.A."/>
            <person name="Gillette P."/>
            <person name="Baker A.C."/>
            <person name="Traylor-Knowles N."/>
        </authorList>
    </citation>
    <scope>NUCLEOTIDE SEQUENCE [LARGE SCALE GENOMIC DNA]</scope>
    <source>
        <strain evidence="15">RSMAS</strain>
        <tissue evidence="15">Whole animal</tissue>
    </source>
</reference>